<name>A0ABS1BID8_9SPHI</name>
<dbReference type="SUPFAM" id="SSF103473">
    <property type="entry name" value="MFS general substrate transporter"/>
    <property type="match status" value="1"/>
</dbReference>
<keyword evidence="2 4" id="KW-1133">Transmembrane helix</keyword>
<evidence type="ECO:0000256" key="3">
    <source>
        <dbReference type="ARBA" id="ARBA00023136"/>
    </source>
</evidence>
<evidence type="ECO:0000256" key="1">
    <source>
        <dbReference type="ARBA" id="ARBA00022692"/>
    </source>
</evidence>
<dbReference type="PANTHER" id="PTHR42910">
    <property type="entry name" value="TRANSPORTER SCO4007-RELATED"/>
    <property type="match status" value="1"/>
</dbReference>
<feature type="transmembrane region" description="Helical" evidence="4">
    <location>
        <begin position="97"/>
        <end position="118"/>
    </location>
</feature>
<comment type="caution">
    <text evidence="6">The sequence shown here is derived from an EMBL/GenBank/DDBJ whole genome shotgun (WGS) entry which is preliminary data.</text>
</comment>
<feature type="transmembrane region" description="Helical" evidence="4">
    <location>
        <begin position="360"/>
        <end position="380"/>
    </location>
</feature>
<dbReference type="PANTHER" id="PTHR42910:SF1">
    <property type="entry name" value="MAJOR FACILITATOR SUPERFAMILY (MFS) PROFILE DOMAIN-CONTAINING PROTEIN"/>
    <property type="match status" value="1"/>
</dbReference>
<gene>
    <name evidence="6" type="ORF">I5M32_06315</name>
</gene>
<feature type="transmembrane region" description="Helical" evidence="4">
    <location>
        <begin position="130"/>
        <end position="148"/>
    </location>
</feature>
<feature type="transmembrane region" description="Helical" evidence="4">
    <location>
        <begin position="74"/>
        <end position="91"/>
    </location>
</feature>
<protein>
    <submittedName>
        <fullName evidence="6">MFS transporter</fullName>
    </submittedName>
</protein>
<dbReference type="RefSeq" id="WP_200585351.1">
    <property type="nucleotide sequence ID" value="NZ_JAEHFY010000007.1"/>
</dbReference>
<organism evidence="6 7">
    <name type="scientific">Pedobacter segetis</name>
    <dbReference type="NCBI Taxonomy" id="2793069"/>
    <lineage>
        <taxon>Bacteria</taxon>
        <taxon>Pseudomonadati</taxon>
        <taxon>Bacteroidota</taxon>
        <taxon>Sphingobacteriia</taxon>
        <taxon>Sphingobacteriales</taxon>
        <taxon>Sphingobacteriaceae</taxon>
        <taxon>Pedobacter</taxon>
    </lineage>
</organism>
<feature type="transmembrane region" description="Helical" evidence="4">
    <location>
        <begin position="213"/>
        <end position="233"/>
    </location>
</feature>
<dbReference type="Proteomes" id="UP000660024">
    <property type="component" value="Unassembled WGS sequence"/>
</dbReference>
<keyword evidence="3 4" id="KW-0472">Membrane</keyword>
<feature type="transmembrane region" description="Helical" evidence="4">
    <location>
        <begin position="245"/>
        <end position="262"/>
    </location>
</feature>
<evidence type="ECO:0000313" key="7">
    <source>
        <dbReference type="Proteomes" id="UP000660024"/>
    </source>
</evidence>
<reference evidence="6 7" key="1">
    <citation type="submission" date="2020-12" db="EMBL/GenBank/DDBJ databases">
        <title>Bacterial novel species Pedobacter sp. SD-b isolated from soil.</title>
        <authorList>
            <person name="Jung H.-Y."/>
        </authorList>
    </citation>
    <scope>NUCLEOTIDE SEQUENCE [LARGE SCALE GENOMIC DNA]</scope>
    <source>
        <strain evidence="6 7">SD-b</strain>
    </source>
</reference>
<dbReference type="InterPro" id="IPR036259">
    <property type="entry name" value="MFS_trans_sf"/>
</dbReference>
<keyword evidence="7" id="KW-1185">Reference proteome</keyword>
<keyword evidence="1 4" id="KW-0812">Transmembrane</keyword>
<feature type="transmembrane region" description="Helical" evidence="4">
    <location>
        <begin position="335"/>
        <end position="354"/>
    </location>
</feature>
<evidence type="ECO:0000259" key="5">
    <source>
        <dbReference type="PROSITE" id="PS50850"/>
    </source>
</evidence>
<evidence type="ECO:0000256" key="4">
    <source>
        <dbReference type="SAM" id="Phobius"/>
    </source>
</evidence>
<dbReference type="EMBL" id="JAEHFY010000007">
    <property type="protein sequence ID" value="MBK0382572.1"/>
    <property type="molecule type" value="Genomic_DNA"/>
</dbReference>
<feature type="domain" description="Major facilitator superfamily (MFS) profile" evidence="5">
    <location>
        <begin position="1"/>
        <end position="385"/>
    </location>
</feature>
<feature type="transmembrane region" description="Helical" evidence="4">
    <location>
        <begin position="274"/>
        <end position="292"/>
    </location>
</feature>
<dbReference type="Pfam" id="PF07690">
    <property type="entry name" value="MFS_1"/>
    <property type="match status" value="1"/>
</dbReference>
<proteinExistence type="predicted"/>
<feature type="transmembrane region" description="Helical" evidence="4">
    <location>
        <begin position="45"/>
        <end position="62"/>
    </location>
</feature>
<feature type="transmembrane region" description="Helical" evidence="4">
    <location>
        <begin position="160"/>
        <end position="178"/>
    </location>
</feature>
<feature type="transmembrane region" description="Helical" evidence="4">
    <location>
        <begin position="298"/>
        <end position="315"/>
    </location>
</feature>
<dbReference type="Gene3D" id="1.20.1250.20">
    <property type="entry name" value="MFS general substrate transporter like domains"/>
    <property type="match status" value="1"/>
</dbReference>
<dbReference type="InterPro" id="IPR020846">
    <property type="entry name" value="MFS_dom"/>
</dbReference>
<accession>A0ABS1BID8</accession>
<dbReference type="CDD" id="cd17324">
    <property type="entry name" value="MFS_NepI_like"/>
    <property type="match status" value="1"/>
</dbReference>
<dbReference type="InterPro" id="IPR011701">
    <property type="entry name" value="MFS"/>
</dbReference>
<sequence>MELKKSDVIIMALATGFIVANIYYCQPLIVLIAKDFHISSAQAGHTSYLTQAGYAAGLLFLVPLGDMFERKKQIILTTILAVIALICAAIATKFWVLELACFIIGFSSVVPQLILPLAAQLSAPKNRGKVIGIVMSGLLIGILVSRTVSGFVGDLYGWRTMFWIAACICTIIIGLIYYRFPKNHPTFTGGYKKLMGSLTTLIKKEPVLRESSIINFFVFMIFGTFWTNMVLLLAQQPYSFESDKIGLFGLVGAVGAFTAPLIGSVGDKANPRIAVGYGLIILFISQVIFYFFSAKLFVFIGGIILLEMGQQAVHVSNQTRVYALDPAARNRLNTVLMTMSFIGASLGSAIGLALWEWQGWQSICIASAIMALCAVFVYLFTYKKRVKA</sequence>
<evidence type="ECO:0000313" key="6">
    <source>
        <dbReference type="EMBL" id="MBK0382572.1"/>
    </source>
</evidence>
<evidence type="ECO:0000256" key="2">
    <source>
        <dbReference type="ARBA" id="ARBA00022989"/>
    </source>
</evidence>
<dbReference type="PROSITE" id="PS50850">
    <property type="entry name" value="MFS"/>
    <property type="match status" value="1"/>
</dbReference>
<feature type="transmembrane region" description="Helical" evidence="4">
    <location>
        <begin position="12"/>
        <end position="33"/>
    </location>
</feature>